<organism evidence="2 3">
    <name type="scientific">Prorocentrum cordatum</name>
    <dbReference type="NCBI Taxonomy" id="2364126"/>
    <lineage>
        <taxon>Eukaryota</taxon>
        <taxon>Sar</taxon>
        <taxon>Alveolata</taxon>
        <taxon>Dinophyceae</taxon>
        <taxon>Prorocentrales</taxon>
        <taxon>Prorocentraceae</taxon>
        <taxon>Prorocentrum</taxon>
    </lineage>
</organism>
<proteinExistence type="predicted"/>
<comment type="caution">
    <text evidence="2">The sequence shown here is derived from an EMBL/GenBank/DDBJ whole genome shotgun (WGS) entry which is preliminary data.</text>
</comment>
<feature type="region of interest" description="Disordered" evidence="1">
    <location>
        <begin position="52"/>
        <end position="106"/>
    </location>
</feature>
<name>A0ABN9PTV4_9DINO</name>
<evidence type="ECO:0000256" key="1">
    <source>
        <dbReference type="SAM" id="MobiDB-lite"/>
    </source>
</evidence>
<gene>
    <name evidence="2" type="ORF">PCOR1329_LOCUS5076</name>
</gene>
<dbReference type="Proteomes" id="UP001189429">
    <property type="component" value="Unassembled WGS sequence"/>
</dbReference>
<accession>A0ABN9PTV4</accession>
<protein>
    <submittedName>
        <fullName evidence="2">Uncharacterized protein</fullName>
    </submittedName>
</protein>
<reference evidence="2" key="1">
    <citation type="submission" date="2023-10" db="EMBL/GenBank/DDBJ databases">
        <authorList>
            <person name="Chen Y."/>
            <person name="Shah S."/>
            <person name="Dougan E. K."/>
            <person name="Thang M."/>
            <person name="Chan C."/>
        </authorList>
    </citation>
    <scope>NUCLEOTIDE SEQUENCE [LARGE SCALE GENOMIC DNA]</scope>
</reference>
<keyword evidence="3" id="KW-1185">Reference proteome</keyword>
<sequence length="106" mass="12133">MLSSPLGAKDILMTCERDIQSWFGKANEVRKQVEERNDKVIGQESRQAEILEAGGVPAGEKKARRRLKSRNQRQLGRQRCRPRRTRYPRPGSSQPQRCACRTAGVR</sequence>
<evidence type="ECO:0000313" key="3">
    <source>
        <dbReference type="Proteomes" id="UP001189429"/>
    </source>
</evidence>
<evidence type="ECO:0000313" key="2">
    <source>
        <dbReference type="EMBL" id="CAK0795392.1"/>
    </source>
</evidence>
<feature type="compositionally biased region" description="Basic residues" evidence="1">
    <location>
        <begin position="62"/>
        <end position="87"/>
    </location>
</feature>
<dbReference type="EMBL" id="CAUYUJ010001329">
    <property type="protein sequence ID" value="CAK0795392.1"/>
    <property type="molecule type" value="Genomic_DNA"/>
</dbReference>